<comment type="caution">
    <text evidence="12">The sequence shown here is derived from an EMBL/GenBank/DDBJ whole genome shotgun (WGS) entry which is preliminary data.</text>
</comment>
<protein>
    <recommendedName>
        <fullName evidence="2">Type II secretion system protein H</fullName>
    </recommendedName>
    <alternativeName>
        <fullName evidence="10">General secretion pathway protein H</fullName>
    </alternativeName>
</protein>
<dbReference type="Pfam" id="PF12019">
    <property type="entry name" value="GspH"/>
    <property type="match status" value="1"/>
</dbReference>
<evidence type="ECO:0000256" key="6">
    <source>
        <dbReference type="ARBA" id="ARBA00022692"/>
    </source>
</evidence>
<feature type="domain" description="General secretion pathway GspH" evidence="11">
    <location>
        <begin position="58"/>
        <end position="173"/>
    </location>
</feature>
<keyword evidence="3" id="KW-1003">Cell membrane</keyword>
<evidence type="ECO:0000256" key="3">
    <source>
        <dbReference type="ARBA" id="ARBA00022475"/>
    </source>
</evidence>
<evidence type="ECO:0000259" key="11">
    <source>
        <dbReference type="Pfam" id="PF12019"/>
    </source>
</evidence>
<dbReference type="GO" id="GO:0005886">
    <property type="term" value="C:plasma membrane"/>
    <property type="evidence" value="ECO:0007669"/>
    <property type="project" value="UniProtKB-SubCell"/>
</dbReference>
<keyword evidence="4" id="KW-0488">Methylation</keyword>
<dbReference type="InterPro" id="IPR022346">
    <property type="entry name" value="T2SS_GspH"/>
</dbReference>
<evidence type="ECO:0000256" key="10">
    <source>
        <dbReference type="ARBA" id="ARBA00030775"/>
    </source>
</evidence>
<comment type="subcellular location">
    <subcellularLocation>
        <location evidence="1">Cell inner membrane</location>
        <topology evidence="1">Single-pass membrane protein</topology>
    </subcellularLocation>
</comment>
<sequence length="192" mass="21035">MSSSLFPNFRTRRRPGARPHAGYTLHELLLTATVMGVVTSAAPPLLDLVRNNRLTANVNLLLGDIQLTRSEAIKRRATVTLCKSADGRECTPESDWRRGWIVFADGNNLGEVEDGETIIRVQQELADGMTMVLHAGAMGDDYLSYSPTGTTNKNGNFTFCDGRGASAAKAVVIYKTRPRLHRKDQDAALKCT</sequence>
<dbReference type="SUPFAM" id="SSF54523">
    <property type="entry name" value="Pili subunits"/>
    <property type="match status" value="1"/>
</dbReference>
<reference evidence="12 13" key="1">
    <citation type="journal article" date="2016" name="Nat. Commun.">
        <title>Thousands of microbial genomes shed light on interconnected biogeochemical processes in an aquifer system.</title>
        <authorList>
            <person name="Anantharaman K."/>
            <person name="Brown C.T."/>
            <person name="Hug L.A."/>
            <person name="Sharon I."/>
            <person name="Castelle C.J."/>
            <person name="Probst A.J."/>
            <person name="Thomas B.C."/>
            <person name="Singh A."/>
            <person name="Wilkins M.J."/>
            <person name="Karaoz U."/>
            <person name="Brodie E.L."/>
            <person name="Williams K.H."/>
            <person name="Hubbard S.S."/>
            <person name="Banfield J.F."/>
        </authorList>
    </citation>
    <scope>NUCLEOTIDE SEQUENCE [LARGE SCALE GENOMIC DNA]</scope>
</reference>
<dbReference type="GO" id="GO:0015628">
    <property type="term" value="P:protein secretion by the type II secretion system"/>
    <property type="evidence" value="ECO:0007669"/>
    <property type="project" value="InterPro"/>
</dbReference>
<keyword evidence="7" id="KW-1133">Transmembrane helix</keyword>
<evidence type="ECO:0000256" key="9">
    <source>
        <dbReference type="ARBA" id="ARBA00025772"/>
    </source>
</evidence>
<dbReference type="Proteomes" id="UP000179362">
    <property type="component" value="Unassembled WGS sequence"/>
</dbReference>
<gene>
    <name evidence="12" type="ORF">A3B81_06200</name>
</gene>
<organism evidence="12 13">
    <name type="scientific">Candidatus Muproteobacteria bacterium RIFCSPHIGHO2_02_FULL_65_16</name>
    <dbReference type="NCBI Taxonomy" id="1817766"/>
    <lineage>
        <taxon>Bacteria</taxon>
        <taxon>Pseudomonadati</taxon>
        <taxon>Pseudomonadota</taxon>
        <taxon>Candidatus Muproteobacteria</taxon>
    </lineage>
</organism>
<evidence type="ECO:0000256" key="1">
    <source>
        <dbReference type="ARBA" id="ARBA00004377"/>
    </source>
</evidence>
<name>A0A1F6TT01_9PROT</name>
<evidence type="ECO:0000256" key="5">
    <source>
        <dbReference type="ARBA" id="ARBA00022519"/>
    </source>
</evidence>
<comment type="similarity">
    <text evidence="9">Belongs to the GSP H family.</text>
</comment>
<keyword evidence="5" id="KW-0997">Cell inner membrane</keyword>
<dbReference type="GO" id="GO:0015627">
    <property type="term" value="C:type II protein secretion system complex"/>
    <property type="evidence" value="ECO:0007669"/>
    <property type="project" value="InterPro"/>
</dbReference>
<accession>A0A1F6TT01</accession>
<evidence type="ECO:0000256" key="2">
    <source>
        <dbReference type="ARBA" id="ARBA00021549"/>
    </source>
</evidence>
<evidence type="ECO:0000256" key="4">
    <source>
        <dbReference type="ARBA" id="ARBA00022481"/>
    </source>
</evidence>
<evidence type="ECO:0000313" key="13">
    <source>
        <dbReference type="Proteomes" id="UP000179362"/>
    </source>
</evidence>
<dbReference type="Gene3D" id="3.55.40.10">
    <property type="entry name" value="minor pseudopilin epsh domain"/>
    <property type="match status" value="1"/>
</dbReference>
<keyword evidence="6" id="KW-0812">Transmembrane</keyword>
<evidence type="ECO:0000313" key="12">
    <source>
        <dbReference type="EMBL" id="OGI48267.1"/>
    </source>
</evidence>
<evidence type="ECO:0000256" key="7">
    <source>
        <dbReference type="ARBA" id="ARBA00022989"/>
    </source>
</evidence>
<dbReference type="AlphaFoldDB" id="A0A1F6TT01"/>
<dbReference type="EMBL" id="MFTA01000153">
    <property type="protein sequence ID" value="OGI48267.1"/>
    <property type="molecule type" value="Genomic_DNA"/>
</dbReference>
<keyword evidence="8" id="KW-0472">Membrane</keyword>
<dbReference type="InterPro" id="IPR045584">
    <property type="entry name" value="Pilin-like"/>
</dbReference>
<evidence type="ECO:0000256" key="8">
    <source>
        <dbReference type="ARBA" id="ARBA00023136"/>
    </source>
</evidence>
<proteinExistence type="inferred from homology"/>